<dbReference type="OrthoDB" id="97626at2157"/>
<organism evidence="2 3">
    <name type="scientific">Methanospirillum stamsii</name>
    <dbReference type="NCBI Taxonomy" id="1277351"/>
    <lineage>
        <taxon>Archaea</taxon>
        <taxon>Methanobacteriati</taxon>
        <taxon>Methanobacteriota</taxon>
        <taxon>Stenosarchaea group</taxon>
        <taxon>Methanomicrobia</taxon>
        <taxon>Methanomicrobiales</taxon>
        <taxon>Methanospirillaceae</taxon>
        <taxon>Methanospirillum</taxon>
    </lineage>
</organism>
<dbReference type="EMBL" id="QGMZ01000019">
    <property type="protein sequence ID" value="PWR73365.1"/>
    <property type="molecule type" value="Genomic_DNA"/>
</dbReference>
<gene>
    <name evidence="2" type="ORF">DLD82_10895</name>
</gene>
<protein>
    <submittedName>
        <fullName evidence="2">Plasmid stabilization protein</fullName>
    </submittedName>
</protein>
<dbReference type="Pfam" id="PF05016">
    <property type="entry name" value="ParE_toxin"/>
    <property type="match status" value="1"/>
</dbReference>
<reference evidence="2 3" key="1">
    <citation type="submission" date="2018-05" db="EMBL/GenBank/DDBJ databases">
        <title>Draft genome of Methanospirillum stamsii Pt1.</title>
        <authorList>
            <person name="Dueholm M.S."/>
            <person name="Nielsen P.H."/>
            <person name="Bakmann L.F."/>
            <person name="Otzen D.E."/>
        </authorList>
    </citation>
    <scope>NUCLEOTIDE SEQUENCE [LARGE SCALE GENOMIC DNA]</scope>
    <source>
        <strain evidence="2 3">Pt1</strain>
    </source>
</reference>
<dbReference type="Gene3D" id="3.30.2310.20">
    <property type="entry name" value="RelE-like"/>
    <property type="match status" value="1"/>
</dbReference>
<dbReference type="GeneID" id="97611387"/>
<evidence type="ECO:0000256" key="1">
    <source>
        <dbReference type="ARBA" id="ARBA00022649"/>
    </source>
</evidence>
<evidence type="ECO:0000313" key="3">
    <source>
        <dbReference type="Proteomes" id="UP000245934"/>
    </source>
</evidence>
<dbReference type="PANTHER" id="PTHR35601:SF1">
    <property type="entry name" value="TOXIN RELE"/>
    <property type="match status" value="1"/>
</dbReference>
<dbReference type="AlphaFoldDB" id="A0A2V2N4C7"/>
<dbReference type="PANTHER" id="PTHR35601">
    <property type="entry name" value="TOXIN RELE"/>
    <property type="match status" value="1"/>
</dbReference>
<keyword evidence="1" id="KW-1277">Toxin-antitoxin system</keyword>
<dbReference type="InterPro" id="IPR035093">
    <property type="entry name" value="RelE/ParE_toxin_dom_sf"/>
</dbReference>
<sequence length="92" mass="10828">MYSLKYSNRAEKALKNLDHLVGKRIYTALEKIREDPRSHVEMMEHSKFSDPLYKYRIGDYRVIMSLFDNELIVLVVDIGPRKSIYKKYGGKG</sequence>
<proteinExistence type="predicted"/>
<dbReference type="InterPro" id="IPR007712">
    <property type="entry name" value="RelE/ParE_toxin"/>
</dbReference>
<dbReference type="Proteomes" id="UP000245934">
    <property type="component" value="Unassembled WGS sequence"/>
</dbReference>
<evidence type="ECO:0000313" key="2">
    <source>
        <dbReference type="EMBL" id="PWR73365.1"/>
    </source>
</evidence>
<dbReference type="RefSeq" id="WP_109941152.1">
    <property type="nucleotide sequence ID" value="NZ_CP176366.1"/>
</dbReference>
<dbReference type="SUPFAM" id="SSF143011">
    <property type="entry name" value="RelE-like"/>
    <property type="match status" value="1"/>
</dbReference>
<comment type="caution">
    <text evidence="2">The sequence shown here is derived from an EMBL/GenBank/DDBJ whole genome shotgun (WGS) entry which is preliminary data.</text>
</comment>
<keyword evidence="3" id="KW-1185">Reference proteome</keyword>
<name>A0A2V2N4C7_9EURY</name>
<accession>A0A2V2N4C7</accession>